<protein>
    <recommendedName>
        <fullName evidence="1">N-acetyltransferase domain-containing protein</fullName>
    </recommendedName>
</protein>
<dbReference type="PROSITE" id="PS51186">
    <property type="entry name" value="GNAT"/>
    <property type="match status" value="1"/>
</dbReference>
<dbReference type="InterPro" id="IPR000182">
    <property type="entry name" value="GNAT_dom"/>
</dbReference>
<reference evidence="2" key="1">
    <citation type="submission" date="2019-07" db="EMBL/GenBank/DDBJ databases">
        <title>Hyphodiscus hymeniophilus genome sequencing and assembly.</title>
        <authorList>
            <person name="Kramer G."/>
            <person name="Nodwell J."/>
        </authorList>
    </citation>
    <scope>NUCLEOTIDE SEQUENCE</scope>
    <source>
        <strain evidence="2">ATCC 34498</strain>
    </source>
</reference>
<keyword evidence="3" id="KW-1185">Reference proteome</keyword>
<gene>
    <name evidence="2" type="ORF">D0Z07_6632</name>
</gene>
<evidence type="ECO:0000259" key="1">
    <source>
        <dbReference type="PROSITE" id="PS51186"/>
    </source>
</evidence>
<dbReference type="Pfam" id="PF13508">
    <property type="entry name" value="Acetyltransf_7"/>
    <property type="match status" value="1"/>
</dbReference>
<dbReference type="GO" id="GO:0016747">
    <property type="term" value="F:acyltransferase activity, transferring groups other than amino-acyl groups"/>
    <property type="evidence" value="ECO:0007669"/>
    <property type="project" value="InterPro"/>
</dbReference>
<dbReference type="AlphaFoldDB" id="A0A9P6VGJ1"/>
<dbReference type="CDD" id="cd04301">
    <property type="entry name" value="NAT_SF"/>
    <property type="match status" value="1"/>
</dbReference>
<evidence type="ECO:0000313" key="2">
    <source>
        <dbReference type="EMBL" id="KAG0647586.1"/>
    </source>
</evidence>
<comment type="caution">
    <text evidence="2">The sequence shown here is derived from an EMBL/GenBank/DDBJ whole genome shotgun (WGS) entry which is preliminary data.</text>
</comment>
<dbReference type="PANTHER" id="PTHR42791:SF2">
    <property type="entry name" value="N-ACETYLTRANSFERASE DOMAIN-CONTAINING PROTEIN"/>
    <property type="match status" value="1"/>
</dbReference>
<organism evidence="2 3">
    <name type="scientific">Hyphodiscus hymeniophilus</name>
    <dbReference type="NCBI Taxonomy" id="353542"/>
    <lineage>
        <taxon>Eukaryota</taxon>
        <taxon>Fungi</taxon>
        <taxon>Dikarya</taxon>
        <taxon>Ascomycota</taxon>
        <taxon>Pezizomycotina</taxon>
        <taxon>Leotiomycetes</taxon>
        <taxon>Helotiales</taxon>
        <taxon>Hyphodiscaceae</taxon>
        <taxon>Hyphodiscus</taxon>
    </lineage>
</organism>
<evidence type="ECO:0000313" key="3">
    <source>
        <dbReference type="Proteomes" id="UP000785200"/>
    </source>
</evidence>
<proteinExistence type="predicted"/>
<name>A0A9P6VGJ1_9HELO</name>
<feature type="domain" description="N-acetyltransferase" evidence="1">
    <location>
        <begin position="8"/>
        <end position="215"/>
    </location>
</feature>
<dbReference type="SUPFAM" id="SSF55729">
    <property type="entry name" value="Acyl-CoA N-acyltransferases (Nat)"/>
    <property type="match status" value="1"/>
</dbReference>
<dbReference type="Proteomes" id="UP000785200">
    <property type="component" value="Unassembled WGS sequence"/>
</dbReference>
<accession>A0A9P6VGJ1</accession>
<dbReference type="InterPro" id="IPR052523">
    <property type="entry name" value="Trichothecene_AcTrans"/>
</dbReference>
<dbReference type="OrthoDB" id="2832510at2759"/>
<dbReference type="InterPro" id="IPR016181">
    <property type="entry name" value="Acyl_CoA_acyltransferase"/>
</dbReference>
<dbReference type="EMBL" id="VNKQ01000012">
    <property type="protein sequence ID" value="KAG0647586.1"/>
    <property type="molecule type" value="Genomic_DNA"/>
</dbReference>
<sequence>MGYSDPPFAILPAAYEDIDTLLDIYFHAFAADGVYPYLYPGLSREEKIAFEASGPKRVFKEQPWAKLWKVVEGKSEKIVAWARWHSPRPLTAEEREQVGDPDLFDQTIPEGSNMPLCEDLFAKLEWAEHTFVDREHGLFLNYLVVHPDYQGRGLSKLLLNVGLEEADRIGASCFVVSTVAGEGVYRKVGFKEIDRFVVDTRPWGGEEVPWFCMRREPRSAEKVKRDERLSN</sequence>
<dbReference type="PANTHER" id="PTHR42791">
    <property type="entry name" value="GNAT FAMILY ACETYLTRANSFERASE"/>
    <property type="match status" value="1"/>
</dbReference>
<dbReference type="Gene3D" id="3.40.630.30">
    <property type="match status" value="1"/>
</dbReference>